<dbReference type="Pfam" id="PF02620">
    <property type="entry name" value="YceD"/>
    <property type="match status" value="1"/>
</dbReference>
<evidence type="ECO:0000256" key="3">
    <source>
        <dbReference type="ARBA" id="ARBA00015716"/>
    </source>
</evidence>
<comment type="caution">
    <text evidence="7">The sequence shown here is derived from an EMBL/GenBank/DDBJ whole genome shotgun (WGS) entry which is preliminary data.</text>
</comment>
<evidence type="ECO:0000313" key="8">
    <source>
        <dbReference type="Proteomes" id="UP000471640"/>
    </source>
</evidence>
<dbReference type="Proteomes" id="UP000471640">
    <property type="component" value="Unassembled WGS sequence"/>
</dbReference>
<dbReference type="InterPro" id="IPR039255">
    <property type="entry name" value="YceD_bac"/>
</dbReference>
<evidence type="ECO:0000256" key="4">
    <source>
        <dbReference type="ARBA" id="ARBA00022517"/>
    </source>
</evidence>
<dbReference type="GO" id="GO:0005829">
    <property type="term" value="C:cytosol"/>
    <property type="evidence" value="ECO:0007669"/>
    <property type="project" value="TreeGrafter"/>
</dbReference>
<dbReference type="EMBL" id="JAAIJR010000045">
    <property type="protein sequence ID" value="NEX21138.1"/>
    <property type="molecule type" value="Genomic_DNA"/>
</dbReference>
<keyword evidence="4" id="KW-0690">Ribosome biogenesis</keyword>
<reference evidence="7 8" key="2">
    <citation type="submission" date="2020-02" db="EMBL/GenBank/DDBJ databases">
        <title>Genome sequences of Thiorhodococcus mannitoliphagus and Thiorhodococcus minor, purple sulfur photosynthetic bacteria in the gammaproteobacterial family, Chromatiaceae.</title>
        <authorList>
            <person name="Aviles F.A."/>
            <person name="Meyer T.E."/>
            <person name="Kyndt J.A."/>
        </authorList>
    </citation>
    <scope>NUCLEOTIDE SEQUENCE [LARGE SCALE GENOMIC DNA]</scope>
    <source>
        <strain evidence="7 8">DSM 18266</strain>
    </source>
</reference>
<name>A0A6P1DSR6_9GAMM</name>
<keyword evidence="8" id="KW-1185">Reference proteome</keyword>
<dbReference type="PANTHER" id="PTHR38099">
    <property type="entry name" value="LARGE RIBOSOMAL RNA SUBUNIT ACCUMULATION PROTEIN YCED"/>
    <property type="match status" value="1"/>
</dbReference>
<proteinExistence type="inferred from homology"/>
<dbReference type="RefSeq" id="WP_164654241.1">
    <property type="nucleotide sequence ID" value="NZ_JAAIJR010000045.1"/>
</dbReference>
<organism evidence="7 8">
    <name type="scientific">Thiorhodococcus mannitoliphagus</name>
    <dbReference type="NCBI Taxonomy" id="329406"/>
    <lineage>
        <taxon>Bacteria</taxon>
        <taxon>Pseudomonadati</taxon>
        <taxon>Pseudomonadota</taxon>
        <taxon>Gammaproteobacteria</taxon>
        <taxon>Chromatiales</taxon>
        <taxon>Chromatiaceae</taxon>
        <taxon>Thiorhodococcus</taxon>
    </lineage>
</organism>
<dbReference type="InterPro" id="IPR003772">
    <property type="entry name" value="YceD"/>
</dbReference>
<evidence type="ECO:0000256" key="5">
    <source>
        <dbReference type="ARBA" id="ARBA00031841"/>
    </source>
</evidence>
<dbReference type="AlphaFoldDB" id="A0A6P1DSR6"/>
<accession>A0A6P1DSR6</accession>
<feature type="region of interest" description="Disordered" evidence="6">
    <location>
        <begin position="138"/>
        <end position="165"/>
    </location>
</feature>
<protein>
    <recommendedName>
        <fullName evidence="3">Large ribosomal RNA subunit accumulation protein YceD</fullName>
    </recommendedName>
    <alternativeName>
        <fullName evidence="5">23S rRNA accumulation protein YceD</fullName>
    </alternativeName>
</protein>
<sequence>MSPTLPDQLDPWRAVKSGVHLSGALPLHMLPRLSAELAVSASDVVHYELLFERDPEGRAVVRGRLKSSLRLRCQRCLGEVLVPVDVPLGLVLLPSEHGAADLPPDLDPWVVGDDLVCPRDLVEDELLLAIPVVPRHAPGDCQAPPARAEDQIRDGGDSDENRPNPFAALAELKGQGRSGS</sequence>
<feature type="compositionally biased region" description="Basic and acidic residues" evidence="6">
    <location>
        <begin position="147"/>
        <end position="162"/>
    </location>
</feature>
<gene>
    <name evidence="7" type="ORF">G3480_12580</name>
</gene>
<comment type="similarity">
    <text evidence="2">Belongs to the DUF177 domain family.</text>
</comment>
<dbReference type="PANTHER" id="PTHR38099:SF1">
    <property type="entry name" value="LARGE RIBOSOMAL RNA SUBUNIT ACCUMULATION PROTEIN YCED"/>
    <property type="match status" value="1"/>
</dbReference>
<evidence type="ECO:0000256" key="2">
    <source>
        <dbReference type="ARBA" id="ARBA00010740"/>
    </source>
</evidence>
<comment type="function">
    <text evidence="1">Plays a role in synthesis, processing and/or stability of 23S rRNA.</text>
</comment>
<reference evidence="8" key="1">
    <citation type="journal article" date="2020" name="Microbiol. Resour. Announc.">
        <title>Draft Genome Sequences of Thiorhodococcus mannitoliphagus and Thiorhodococcus minor, Purple Sulfur Photosynthetic Bacteria in the Gammaproteobacterial Family Chromatiaceae.</title>
        <authorList>
            <person name="Aviles F.A."/>
            <person name="Meyer T.E."/>
            <person name="Kyndt J.A."/>
        </authorList>
    </citation>
    <scope>NUCLEOTIDE SEQUENCE [LARGE SCALE GENOMIC DNA]</scope>
    <source>
        <strain evidence="8">DSM 18266</strain>
    </source>
</reference>
<evidence type="ECO:0000256" key="6">
    <source>
        <dbReference type="SAM" id="MobiDB-lite"/>
    </source>
</evidence>
<dbReference type="GO" id="GO:0042254">
    <property type="term" value="P:ribosome biogenesis"/>
    <property type="evidence" value="ECO:0007669"/>
    <property type="project" value="UniProtKB-KW"/>
</dbReference>
<evidence type="ECO:0000313" key="7">
    <source>
        <dbReference type="EMBL" id="NEX21138.1"/>
    </source>
</evidence>
<evidence type="ECO:0000256" key="1">
    <source>
        <dbReference type="ARBA" id="ARBA00002868"/>
    </source>
</evidence>